<organism evidence="7 8">
    <name type="scientific">Streptomyces albiaxialis</name>
    <dbReference type="NCBI Taxonomy" id="329523"/>
    <lineage>
        <taxon>Bacteria</taxon>
        <taxon>Bacillati</taxon>
        <taxon>Actinomycetota</taxon>
        <taxon>Actinomycetes</taxon>
        <taxon>Kitasatosporales</taxon>
        <taxon>Streptomycetaceae</taxon>
        <taxon>Streptomyces</taxon>
    </lineage>
</organism>
<protein>
    <submittedName>
        <fullName evidence="7">TIGR03621 family F420-dependent LLM class oxidoreductase</fullName>
    </submittedName>
</protein>
<dbReference type="SUPFAM" id="SSF51679">
    <property type="entry name" value="Bacterial luciferase-like"/>
    <property type="match status" value="1"/>
</dbReference>
<evidence type="ECO:0000256" key="5">
    <source>
        <dbReference type="SAM" id="MobiDB-lite"/>
    </source>
</evidence>
<dbReference type="Gene3D" id="3.20.20.30">
    <property type="entry name" value="Luciferase-like domain"/>
    <property type="match status" value="1"/>
</dbReference>
<name>A0ABP5HAK3_9ACTN</name>
<evidence type="ECO:0000313" key="7">
    <source>
        <dbReference type="EMBL" id="GAA2067753.1"/>
    </source>
</evidence>
<keyword evidence="1" id="KW-0285">Flavoprotein</keyword>
<dbReference type="InterPro" id="IPR036661">
    <property type="entry name" value="Luciferase-like_sf"/>
</dbReference>
<evidence type="ECO:0000256" key="3">
    <source>
        <dbReference type="ARBA" id="ARBA00023002"/>
    </source>
</evidence>
<feature type="compositionally biased region" description="Low complexity" evidence="5">
    <location>
        <begin position="1"/>
        <end position="20"/>
    </location>
</feature>
<sequence>MPRAAARSARGPATGRGSRAYVSGAGQRTRRMRSGQLTGESEEFGMGVRPFRFGVNMITFDTGEAFRERCRRAEELAYDVVQVPDHLGMCAPFSALATAAAVTERPRLGTFVLNAGLWNPALLAREVATCDQLTDGRLELGLGAGYVKAEHDRAGLPWGSPGRRVGHLEHTVAELARLLADPEHVPQPRQETVPLLIGGNGDRVLRLAARKASVVAFTGARQVRGEPLGTLRLAPPDELEDRVAAFRGFAAARTEPYELNYLVQYVALTSDRRAELRGLPPYGPEMTEEQMLGHPALLLGSVKEIAEQLRAHRDRFGFSYWTVLDPYMEAFAPVIEELRG</sequence>
<evidence type="ECO:0000313" key="8">
    <source>
        <dbReference type="Proteomes" id="UP001500016"/>
    </source>
</evidence>
<dbReference type="Pfam" id="PF00296">
    <property type="entry name" value="Bac_luciferase"/>
    <property type="match status" value="1"/>
</dbReference>
<keyword evidence="2" id="KW-0288">FMN</keyword>
<feature type="region of interest" description="Disordered" evidence="5">
    <location>
        <begin position="1"/>
        <end position="38"/>
    </location>
</feature>
<dbReference type="InterPro" id="IPR050172">
    <property type="entry name" value="SsuD_RutA_monooxygenase"/>
</dbReference>
<comment type="caution">
    <text evidence="7">The sequence shown here is derived from an EMBL/GenBank/DDBJ whole genome shotgun (WGS) entry which is preliminary data.</text>
</comment>
<accession>A0ABP5HAK3</accession>
<dbReference type="EMBL" id="BAAAPE010000002">
    <property type="protein sequence ID" value="GAA2067753.1"/>
    <property type="molecule type" value="Genomic_DNA"/>
</dbReference>
<keyword evidence="4" id="KW-0503">Monooxygenase</keyword>
<proteinExistence type="predicted"/>
<dbReference type="InterPro" id="IPR019923">
    <property type="entry name" value="Lucif-like_OxRdtase_MSMEG_2516"/>
</dbReference>
<keyword evidence="8" id="KW-1185">Reference proteome</keyword>
<gene>
    <name evidence="7" type="ORF">GCM10009801_15380</name>
</gene>
<keyword evidence="3" id="KW-0560">Oxidoreductase</keyword>
<dbReference type="Proteomes" id="UP001500016">
    <property type="component" value="Unassembled WGS sequence"/>
</dbReference>
<evidence type="ECO:0000256" key="4">
    <source>
        <dbReference type="ARBA" id="ARBA00023033"/>
    </source>
</evidence>
<evidence type="ECO:0000259" key="6">
    <source>
        <dbReference type="Pfam" id="PF00296"/>
    </source>
</evidence>
<dbReference type="InterPro" id="IPR011251">
    <property type="entry name" value="Luciferase-like_dom"/>
</dbReference>
<reference evidence="8" key="1">
    <citation type="journal article" date="2019" name="Int. J. Syst. Evol. Microbiol.">
        <title>The Global Catalogue of Microorganisms (GCM) 10K type strain sequencing project: providing services to taxonomists for standard genome sequencing and annotation.</title>
        <authorList>
            <consortium name="The Broad Institute Genomics Platform"/>
            <consortium name="The Broad Institute Genome Sequencing Center for Infectious Disease"/>
            <person name="Wu L."/>
            <person name="Ma J."/>
        </authorList>
    </citation>
    <scope>NUCLEOTIDE SEQUENCE [LARGE SCALE GENOMIC DNA]</scope>
    <source>
        <strain evidence="8">JCM 15478</strain>
    </source>
</reference>
<dbReference type="PANTHER" id="PTHR42847:SF4">
    <property type="entry name" value="ALKANESULFONATE MONOOXYGENASE-RELATED"/>
    <property type="match status" value="1"/>
</dbReference>
<dbReference type="NCBIfam" id="TIGR03621">
    <property type="entry name" value="F420_MSMEG_2516"/>
    <property type="match status" value="1"/>
</dbReference>
<dbReference type="PANTHER" id="PTHR42847">
    <property type="entry name" value="ALKANESULFONATE MONOOXYGENASE"/>
    <property type="match status" value="1"/>
</dbReference>
<evidence type="ECO:0000256" key="2">
    <source>
        <dbReference type="ARBA" id="ARBA00022643"/>
    </source>
</evidence>
<feature type="domain" description="Luciferase-like" evidence="6">
    <location>
        <begin position="64"/>
        <end position="275"/>
    </location>
</feature>
<evidence type="ECO:0000256" key="1">
    <source>
        <dbReference type="ARBA" id="ARBA00022630"/>
    </source>
</evidence>